<name>A0AAW7XNE3_9GAMM</name>
<dbReference type="RefSeq" id="WP_303551252.1">
    <property type="nucleotide sequence ID" value="NZ_JAUOPG010000008.1"/>
</dbReference>
<dbReference type="EMBL" id="JAUOPG010000008">
    <property type="protein sequence ID" value="MDO6454522.1"/>
    <property type="molecule type" value="Genomic_DNA"/>
</dbReference>
<dbReference type="AlphaFoldDB" id="A0AAW7XNE3"/>
<protein>
    <submittedName>
        <fullName evidence="1">Capsular biosynthesis protein</fullName>
    </submittedName>
</protein>
<evidence type="ECO:0000313" key="2">
    <source>
        <dbReference type="Proteomes" id="UP001169862"/>
    </source>
</evidence>
<dbReference type="GO" id="GO:0015774">
    <property type="term" value="P:polysaccharide transport"/>
    <property type="evidence" value="ECO:0007669"/>
    <property type="project" value="InterPro"/>
</dbReference>
<dbReference type="InterPro" id="IPR007833">
    <property type="entry name" value="Capsule_polysaccharide_synth"/>
</dbReference>
<dbReference type="CDD" id="cd16441">
    <property type="entry name" value="beta_Kdo_transferase_KpsS"/>
    <property type="match status" value="1"/>
</dbReference>
<gene>
    <name evidence="1" type="ORF">Q4490_13185</name>
</gene>
<comment type="caution">
    <text evidence="1">The sequence shown here is derived from an EMBL/GenBank/DDBJ whole genome shotgun (WGS) entry which is preliminary data.</text>
</comment>
<dbReference type="GO" id="GO:0000271">
    <property type="term" value="P:polysaccharide biosynthetic process"/>
    <property type="evidence" value="ECO:0007669"/>
    <property type="project" value="InterPro"/>
</dbReference>
<reference evidence="1" key="1">
    <citation type="submission" date="2023-07" db="EMBL/GenBank/DDBJ databases">
        <title>Genome content predicts the carbon catabolic preferences of heterotrophic bacteria.</title>
        <authorList>
            <person name="Gralka M."/>
        </authorList>
    </citation>
    <scope>NUCLEOTIDE SEQUENCE</scope>
    <source>
        <strain evidence="1">I2M16</strain>
    </source>
</reference>
<accession>A0AAW7XNE3</accession>
<dbReference type="Proteomes" id="UP001169862">
    <property type="component" value="Unassembled WGS sequence"/>
</dbReference>
<organism evidence="1 2">
    <name type="scientific">Neptunomonas phycophila</name>
    <dbReference type="NCBI Taxonomy" id="1572645"/>
    <lineage>
        <taxon>Bacteria</taxon>
        <taxon>Pseudomonadati</taxon>
        <taxon>Pseudomonadota</taxon>
        <taxon>Gammaproteobacteria</taxon>
        <taxon>Oceanospirillales</taxon>
        <taxon>Oceanospirillaceae</taxon>
        <taxon>Neptunomonas</taxon>
    </lineage>
</organism>
<sequence>MQKRNFLFLQGPTSPFFSKLGDRLLAAGAGVFRINFCVGDAVYWRNKQAWKYRASADNLPEFIEKKVINYGITDIIMLGDTRPVNAPAINIGERHNVRVHVFEEGYFRPRWLTLEEGGINGHSRLPKCPQWYRRIAPELNPIDTGETISNPVLLLGVHEIGYHAPNLLNPLLYPGYKTHRPYISGVELAGWGARFAKMPLLERFDAKTIEQLLSNQTPYFILPLQLDSDSQIQTHSPFDSMADVIRTTLTSFAKHAPVDSLLVIKNHPLDTGFVNFKKLILQLEDSLGIKGRTLYLESGHLPTLLDHCQGVITINSTVGTSALFHKCRTLALADPIYNIPGLTAQCSLDEFWTDTEYPDQKLFQYFQRAVIQLTQINGGLYSQKGISTGVESAYQRLLLSESPLQAMLRRFPVQPPSESCNAH</sequence>
<evidence type="ECO:0000313" key="1">
    <source>
        <dbReference type="EMBL" id="MDO6454522.1"/>
    </source>
</evidence>
<dbReference type="Pfam" id="PF05159">
    <property type="entry name" value="Capsule_synth"/>
    <property type="match status" value="1"/>
</dbReference>
<proteinExistence type="predicted"/>